<organism evidence="8 9">
    <name type="scientific">Pararge aegeria aegeria</name>
    <dbReference type="NCBI Taxonomy" id="348720"/>
    <lineage>
        <taxon>Eukaryota</taxon>
        <taxon>Metazoa</taxon>
        <taxon>Ecdysozoa</taxon>
        <taxon>Arthropoda</taxon>
        <taxon>Hexapoda</taxon>
        <taxon>Insecta</taxon>
        <taxon>Pterygota</taxon>
        <taxon>Neoptera</taxon>
        <taxon>Endopterygota</taxon>
        <taxon>Lepidoptera</taxon>
        <taxon>Glossata</taxon>
        <taxon>Ditrysia</taxon>
        <taxon>Papilionoidea</taxon>
        <taxon>Nymphalidae</taxon>
        <taxon>Satyrinae</taxon>
        <taxon>Satyrini</taxon>
        <taxon>Parargina</taxon>
        <taxon>Pararge</taxon>
    </lineage>
</organism>
<protein>
    <recommendedName>
        <fullName evidence="7">MICOS complex subunit</fullName>
    </recommendedName>
</protein>
<sequence length="273" mass="30860">MQPDLLQVHQYVKTKKDSQIENSIQNHKRQQQNNSINEILSGDLYIIGKIWIGALQKALTGANVDLVPIVHAAKLPEVPQRPPKMKYSDLPIYETPHYEYKEYIDERDKCPERNDKLLQQYLLPYVKYYRRIAKENFCSMICITKQTCSNTCSAISNAKNDFKTTMRDPNNLTKRQAVVGLGTLTGYLIGGSGGLPRRIFFTSAGFLATGALCYPKETDEIFRNVAAIVGKTAISLYNFACLKNSGLRERIACTDDLPLPPPQRKTIQCPPKN</sequence>
<keyword evidence="6" id="KW-0472">Membrane</keyword>
<gene>
    <name evidence="8" type="primary">jg17075</name>
    <name evidence="8" type="ORF">PAEG_LOCUS8808</name>
</gene>
<comment type="subcellular location">
    <subcellularLocation>
        <location evidence="7">Mitochondrion inner membrane</location>
    </subcellularLocation>
    <subcellularLocation>
        <location evidence="1">Mitochondrion membrane</location>
    </subcellularLocation>
</comment>
<evidence type="ECO:0000313" key="8">
    <source>
        <dbReference type="EMBL" id="CAH2229326.1"/>
    </source>
</evidence>
<keyword evidence="5 7" id="KW-0496">Mitochondrion</keyword>
<reference evidence="8" key="1">
    <citation type="submission" date="2022-03" db="EMBL/GenBank/DDBJ databases">
        <authorList>
            <person name="Lindestad O."/>
        </authorList>
    </citation>
    <scope>NUCLEOTIDE SEQUENCE</scope>
</reference>
<dbReference type="InterPro" id="IPR033182">
    <property type="entry name" value="MIC26/MIC27_animal"/>
</dbReference>
<dbReference type="PANTHER" id="PTHR14564">
    <property type="entry name" value="MICOS COMPLEX SUBUNIT MIC26 / MIC27 FAMILY MEMBER"/>
    <property type="match status" value="1"/>
</dbReference>
<comment type="caution">
    <text evidence="8">The sequence shown here is derived from an EMBL/GenBank/DDBJ whole genome shotgun (WGS) entry which is preliminary data.</text>
</comment>
<evidence type="ECO:0000256" key="6">
    <source>
        <dbReference type="ARBA" id="ARBA00023136"/>
    </source>
</evidence>
<evidence type="ECO:0000256" key="4">
    <source>
        <dbReference type="ARBA" id="ARBA00022989"/>
    </source>
</evidence>
<evidence type="ECO:0000256" key="5">
    <source>
        <dbReference type="ARBA" id="ARBA00023128"/>
    </source>
</evidence>
<keyword evidence="9" id="KW-1185">Reference proteome</keyword>
<dbReference type="GO" id="GO:0061617">
    <property type="term" value="C:MICOS complex"/>
    <property type="evidence" value="ECO:0007669"/>
    <property type="project" value="UniProtKB-UniRule"/>
</dbReference>
<dbReference type="OrthoDB" id="7468199at2759"/>
<comment type="similarity">
    <text evidence="2">Belongs to the apolipoprotein O/MICOS complex subunit Mic27 family.</text>
</comment>
<dbReference type="AlphaFoldDB" id="A0A8S4R1T5"/>
<evidence type="ECO:0000256" key="7">
    <source>
        <dbReference type="RuleBase" id="RU363021"/>
    </source>
</evidence>
<dbReference type="Pfam" id="PF09769">
    <property type="entry name" value="ApoO"/>
    <property type="match status" value="1"/>
</dbReference>
<dbReference type="GO" id="GO:0042407">
    <property type="term" value="P:cristae formation"/>
    <property type="evidence" value="ECO:0007669"/>
    <property type="project" value="InterPro"/>
</dbReference>
<dbReference type="InterPro" id="IPR019166">
    <property type="entry name" value="MIC26/MIC27"/>
</dbReference>
<evidence type="ECO:0000313" key="9">
    <source>
        <dbReference type="Proteomes" id="UP000838756"/>
    </source>
</evidence>
<keyword evidence="7" id="KW-0999">Mitochondrion inner membrane</keyword>
<evidence type="ECO:0000256" key="1">
    <source>
        <dbReference type="ARBA" id="ARBA00004325"/>
    </source>
</evidence>
<dbReference type="Proteomes" id="UP000838756">
    <property type="component" value="Unassembled WGS sequence"/>
</dbReference>
<evidence type="ECO:0000256" key="3">
    <source>
        <dbReference type="ARBA" id="ARBA00022692"/>
    </source>
</evidence>
<comment type="subunit">
    <text evidence="7">Component of the mitochondrial contact site and cristae organizing system (MICOS) complex.</text>
</comment>
<evidence type="ECO:0000256" key="2">
    <source>
        <dbReference type="ARBA" id="ARBA00010904"/>
    </source>
</evidence>
<proteinExistence type="inferred from homology"/>
<keyword evidence="3" id="KW-0812">Transmembrane</keyword>
<name>A0A8S4R1T5_9NEOP</name>
<dbReference type="EMBL" id="CAKXAJ010024711">
    <property type="protein sequence ID" value="CAH2229326.1"/>
    <property type="molecule type" value="Genomic_DNA"/>
</dbReference>
<keyword evidence="4" id="KW-1133">Transmembrane helix</keyword>
<comment type="function">
    <text evidence="7">Component of the MICOS complex, a large protein complex of the mitochondrial inner membrane that plays crucial roles in the maintenance of crista junctions, inner membrane architecture, and formation of contact sites to the outer membrane.</text>
</comment>
<accession>A0A8S4R1T5</accession>